<keyword evidence="5" id="KW-0804">Transcription</keyword>
<dbReference type="Gene3D" id="4.10.240.10">
    <property type="entry name" value="Zn(2)-C6 fungal-type DNA-binding domain"/>
    <property type="match status" value="1"/>
</dbReference>
<evidence type="ECO:0000256" key="1">
    <source>
        <dbReference type="ARBA" id="ARBA00022723"/>
    </source>
</evidence>
<dbReference type="PROSITE" id="PS50048">
    <property type="entry name" value="ZN2_CY6_FUNGAL_2"/>
    <property type="match status" value="1"/>
</dbReference>
<dbReference type="GeneID" id="28822182"/>
<evidence type="ECO:0000256" key="3">
    <source>
        <dbReference type="ARBA" id="ARBA00023015"/>
    </source>
</evidence>
<evidence type="ECO:0000313" key="9">
    <source>
        <dbReference type="Proteomes" id="UP000070700"/>
    </source>
</evidence>
<dbReference type="GO" id="GO:0008270">
    <property type="term" value="F:zinc ion binding"/>
    <property type="evidence" value="ECO:0007669"/>
    <property type="project" value="InterPro"/>
</dbReference>
<evidence type="ECO:0000256" key="6">
    <source>
        <dbReference type="ARBA" id="ARBA00023242"/>
    </source>
</evidence>
<dbReference type="OrthoDB" id="2593732at2759"/>
<dbReference type="SUPFAM" id="SSF57701">
    <property type="entry name" value="Zn2/Cys6 DNA-binding domain"/>
    <property type="match status" value="1"/>
</dbReference>
<dbReference type="Pfam" id="PF11951">
    <property type="entry name" value="Fungal_trans_2"/>
    <property type="match status" value="1"/>
</dbReference>
<dbReference type="InterPro" id="IPR036864">
    <property type="entry name" value="Zn2-C6_fun-type_DNA-bd_sf"/>
</dbReference>
<dbReference type="PANTHER" id="PTHR36206">
    <property type="entry name" value="ASPERCRYPTIN BIOSYNTHESIS CLUSTER-SPECIFIC TRANSCRIPTION REGULATOR ATNN-RELATED"/>
    <property type="match status" value="1"/>
</dbReference>
<accession>A0A132B9A1</accession>
<proteinExistence type="predicted"/>
<keyword evidence="6" id="KW-0539">Nucleus</keyword>
<dbReference type="RefSeq" id="XP_018063330.1">
    <property type="nucleotide sequence ID" value="XM_018212456.1"/>
</dbReference>
<keyword evidence="9" id="KW-1185">Reference proteome</keyword>
<evidence type="ECO:0000256" key="2">
    <source>
        <dbReference type="ARBA" id="ARBA00022833"/>
    </source>
</evidence>
<evidence type="ECO:0000259" key="7">
    <source>
        <dbReference type="PROSITE" id="PS50048"/>
    </source>
</evidence>
<dbReference type="GO" id="GO:0003677">
    <property type="term" value="F:DNA binding"/>
    <property type="evidence" value="ECO:0007669"/>
    <property type="project" value="UniProtKB-KW"/>
</dbReference>
<dbReference type="EMBL" id="KQ947433">
    <property type="protein sequence ID" value="KUJ08975.1"/>
    <property type="molecule type" value="Genomic_DNA"/>
</dbReference>
<name>A0A132B9A1_MOLSC</name>
<dbReference type="InterPro" id="IPR052360">
    <property type="entry name" value="Transcr_Regulatory_Proteins"/>
</dbReference>
<dbReference type="AlphaFoldDB" id="A0A132B9A1"/>
<keyword evidence="3" id="KW-0805">Transcription regulation</keyword>
<organism evidence="8 9">
    <name type="scientific">Mollisia scopiformis</name>
    <name type="common">Conifer needle endophyte fungus</name>
    <name type="synonym">Phialocephala scopiformis</name>
    <dbReference type="NCBI Taxonomy" id="149040"/>
    <lineage>
        <taxon>Eukaryota</taxon>
        <taxon>Fungi</taxon>
        <taxon>Dikarya</taxon>
        <taxon>Ascomycota</taxon>
        <taxon>Pezizomycotina</taxon>
        <taxon>Leotiomycetes</taxon>
        <taxon>Helotiales</taxon>
        <taxon>Mollisiaceae</taxon>
        <taxon>Mollisia</taxon>
    </lineage>
</organism>
<dbReference type="KEGG" id="psco:LY89DRAFT_658031"/>
<dbReference type="PANTHER" id="PTHR36206:SF16">
    <property type="entry name" value="TRANSCRIPTION FACTOR DOMAIN-CONTAINING PROTEIN-RELATED"/>
    <property type="match status" value="1"/>
</dbReference>
<dbReference type="PROSITE" id="PS00463">
    <property type="entry name" value="ZN2_CY6_FUNGAL_1"/>
    <property type="match status" value="1"/>
</dbReference>
<dbReference type="CDD" id="cd00067">
    <property type="entry name" value="GAL4"/>
    <property type="match status" value="1"/>
</dbReference>
<gene>
    <name evidence="8" type="ORF">LY89DRAFT_658031</name>
</gene>
<protein>
    <recommendedName>
        <fullName evidence="7">Zn(2)-C6 fungal-type domain-containing protein</fullName>
    </recommendedName>
</protein>
<keyword evidence="2" id="KW-0862">Zinc</keyword>
<reference evidence="8 9" key="1">
    <citation type="submission" date="2015-10" db="EMBL/GenBank/DDBJ databases">
        <title>Full genome of DAOMC 229536 Phialocephala scopiformis, a fungal endophyte of spruce producing the potent anti-insectan compound rugulosin.</title>
        <authorList>
            <consortium name="DOE Joint Genome Institute"/>
            <person name="Walker A.K."/>
            <person name="Frasz S.L."/>
            <person name="Seifert K.A."/>
            <person name="Miller J.D."/>
            <person name="Mondo S.J."/>
            <person name="Labutti K."/>
            <person name="Lipzen A."/>
            <person name="Dockter R."/>
            <person name="Kennedy M."/>
            <person name="Grigoriev I.V."/>
            <person name="Spatafora J.W."/>
        </authorList>
    </citation>
    <scope>NUCLEOTIDE SEQUENCE [LARGE SCALE GENOMIC DNA]</scope>
    <source>
        <strain evidence="8 9">CBS 120377</strain>
    </source>
</reference>
<evidence type="ECO:0000256" key="4">
    <source>
        <dbReference type="ARBA" id="ARBA00023125"/>
    </source>
</evidence>
<dbReference type="Proteomes" id="UP000070700">
    <property type="component" value="Unassembled WGS sequence"/>
</dbReference>
<dbReference type="STRING" id="149040.A0A132B9A1"/>
<sequence>MGFEIVDEFRQPNKSQKKICKSRSKVKTACKTCKIRKVKCDEGKPACQRCVSTGRVCDGYGIWGGGGNSYNERSIGCKERISPPNTILATPMITPRASTHEQDCFEWFTCQTVKKFPGLFGSPFWEILVCQASSSEPAVLHAVLAFSSAHKKEGLDSIRPGKSLTLPDTLEQFTLQQYSHAITHLQPHFATKTKDSVRVALVTCLIFIHMEFLRGHYRTGNFHLQNGLKLLAELQGQPNKGNGVVDLKPPLNFVDSCLTDTFIRLQSQAILLGQNSGDLYLVPHMDAESSDTMFYSITAARRSLERVLNEIYYLTEQSSREQHSQTGLTSEELVESQRHIQPELLCWFSKYQVTQAKFYDQTSLREKFAYRVLHLYHTMATIMANTCISSTSQSTFDPQLHHFISIITQYIEVWKIVMSNPITIILPAHGLSTEISDSVAEMGGVLPLYYTALKCRNHRVRLQAIKLMRSIPHKEGMWDVKIAATIATQVMEIEEGDFYKNIEIDDNFALSSLPMEQDLVLPVLPELYRLHEVQVVLPDSDSEKVALICRRKLKNGEWEIITRECEVLPLARVKKPGRPI</sequence>
<evidence type="ECO:0000256" key="5">
    <source>
        <dbReference type="ARBA" id="ARBA00023163"/>
    </source>
</evidence>
<dbReference type="InterPro" id="IPR021858">
    <property type="entry name" value="Fun_TF"/>
</dbReference>
<dbReference type="InterPro" id="IPR001138">
    <property type="entry name" value="Zn2Cys6_DnaBD"/>
</dbReference>
<keyword evidence="4" id="KW-0238">DNA-binding</keyword>
<feature type="domain" description="Zn(2)-C6 fungal-type" evidence="7">
    <location>
        <begin position="29"/>
        <end position="57"/>
    </location>
</feature>
<dbReference type="SMART" id="SM00066">
    <property type="entry name" value="GAL4"/>
    <property type="match status" value="1"/>
</dbReference>
<keyword evidence="1" id="KW-0479">Metal-binding</keyword>
<dbReference type="InParanoid" id="A0A132B9A1"/>
<dbReference type="GO" id="GO:0000981">
    <property type="term" value="F:DNA-binding transcription factor activity, RNA polymerase II-specific"/>
    <property type="evidence" value="ECO:0007669"/>
    <property type="project" value="InterPro"/>
</dbReference>
<evidence type="ECO:0000313" key="8">
    <source>
        <dbReference type="EMBL" id="KUJ08975.1"/>
    </source>
</evidence>
<dbReference type="Pfam" id="PF00172">
    <property type="entry name" value="Zn_clus"/>
    <property type="match status" value="1"/>
</dbReference>